<name>B6GEB5_9ACTN</name>
<keyword evidence="5" id="KW-1185">Reference proteome</keyword>
<dbReference type="InterPro" id="IPR040198">
    <property type="entry name" value="Fido_containing"/>
</dbReference>
<dbReference type="Pfam" id="PF13784">
    <property type="entry name" value="Fic_N"/>
    <property type="match status" value="1"/>
</dbReference>
<evidence type="ECO:0000256" key="1">
    <source>
        <dbReference type="PIRSR" id="PIRSR640198-1"/>
    </source>
</evidence>
<dbReference type="eggNOG" id="COG3177">
    <property type="taxonomic scope" value="Bacteria"/>
</dbReference>
<dbReference type="STRING" id="445975.COLSTE_02452"/>
<dbReference type="AlphaFoldDB" id="B6GEB5"/>
<organism evidence="4 5">
    <name type="scientific">Collinsella stercoris DSM 13279</name>
    <dbReference type="NCBI Taxonomy" id="445975"/>
    <lineage>
        <taxon>Bacteria</taxon>
        <taxon>Bacillati</taxon>
        <taxon>Actinomycetota</taxon>
        <taxon>Coriobacteriia</taxon>
        <taxon>Coriobacteriales</taxon>
        <taxon>Coriobacteriaceae</taxon>
        <taxon>Collinsella</taxon>
    </lineage>
</organism>
<dbReference type="PROSITE" id="PS51459">
    <property type="entry name" value="FIDO"/>
    <property type="match status" value="1"/>
</dbReference>
<evidence type="ECO:0000259" key="3">
    <source>
        <dbReference type="PROSITE" id="PS51459"/>
    </source>
</evidence>
<dbReference type="EMBL" id="ABXJ01000147">
    <property type="protein sequence ID" value="EEA89388.1"/>
    <property type="molecule type" value="Genomic_DNA"/>
</dbReference>
<dbReference type="InterPro" id="IPR003812">
    <property type="entry name" value="Fido"/>
</dbReference>
<evidence type="ECO:0000313" key="4">
    <source>
        <dbReference type="EMBL" id="EEA89388.1"/>
    </source>
</evidence>
<dbReference type="Pfam" id="PF02661">
    <property type="entry name" value="Fic"/>
    <property type="match status" value="1"/>
</dbReference>
<dbReference type="SUPFAM" id="SSF140931">
    <property type="entry name" value="Fic-like"/>
    <property type="match status" value="1"/>
</dbReference>
<accession>B6GEB5</accession>
<keyword evidence="2" id="KW-0547">Nucleotide-binding</keyword>
<dbReference type="PANTHER" id="PTHR13504">
    <property type="entry name" value="FIDO DOMAIN-CONTAINING PROTEIN DDB_G0283145"/>
    <property type="match status" value="1"/>
</dbReference>
<protein>
    <submittedName>
        <fullName evidence="4">Fic family protein</fullName>
    </submittedName>
</protein>
<dbReference type="Proteomes" id="UP000003560">
    <property type="component" value="Unassembled WGS sequence"/>
</dbReference>
<comment type="caution">
    <text evidence="4">The sequence shown here is derived from an EMBL/GenBank/DDBJ whole genome shotgun (WGS) entry which is preliminary data.</text>
</comment>
<dbReference type="Gene3D" id="1.10.3290.10">
    <property type="entry name" value="Fido-like domain"/>
    <property type="match status" value="1"/>
</dbReference>
<feature type="domain" description="Fido" evidence="3">
    <location>
        <begin position="94"/>
        <end position="249"/>
    </location>
</feature>
<dbReference type="GO" id="GO:0005524">
    <property type="term" value="F:ATP binding"/>
    <property type="evidence" value="ECO:0007669"/>
    <property type="project" value="UniProtKB-KW"/>
</dbReference>
<evidence type="ECO:0000313" key="5">
    <source>
        <dbReference type="Proteomes" id="UP000003560"/>
    </source>
</evidence>
<reference evidence="4 5" key="2">
    <citation type="submission" date="2008-10" db="EMBL/GenBank/DDBJ databases">
        <authorList>
            <person name="Fulton L."/>
            <person name="Clifton S."/>
            <person name="Fulton B."/>
            <person name="Xu J."/>
            <person name="Minx P."/>
            <person name="Pepin K.H."/>
            <person name="Johnson M."/>
            <person name="Thiruvilangam P."/>
            <person name="Bhonagiri V."/>
            <person name="Nash W.E."/>
            <person name="Mardis E.R."/>
            <person name="Wilson R.K."/>
        </authorList>
    </citation>
    <scope>NUCLEOTIDE SEQUENCE [LARGE SCALE GENOMIC DNA]</scope>
    <source>
        <strain evidence="4 5">DSM 13279</strain>
    </source>
</reference>
<dbReference type="InterPro" id="IPR036597">
    <property type="entry name" value="Fido-like_dom_sf"/>
</dbReference>
<evidence type="ECO:0000256" key="2">
    <source>
        <dbReference type="PIRSR" id="PIRSR640198-2"/>
    </source>
</evidence>
<feature type="active site" evidence="1">
    <location>
        <position position="179"/>
    </location>
</feature>
<keyword evidence="2" id="KW-0067">ATP-binding</keyword>
<reference evidence="4 5" key="1">
    <citation type="submission" date="2008-10" db="EMBL/GenBank/DDBJ databases">
        <title>Draft genome sequence of Collinsella stercoris (DSM 13279).</title>
        <authorList>
            <person name="Sudarsanam P."/>
            <person name="Ley R."/>
            <person name="Guruge J."/>
            <person name="Turnbaugh P.J."/>
            <person name="Mahowald M."/>
            <person name="Liep D."/>
            <person name="Gordon J."/>
        </authorList>
    </citation>
    <scope>NUCLEOTIDE SEQUENCE [LARGE SCALE GENOMIC DNA]</scope>
    <source>
        <strain evidence="4 5">DSM 13279</strain>
    </source>
</reference>
<feature type="binding site" evidence="2">
    <location>
        <begin position="183"/>
        <end position="190"/>
    </location>
    <ligand>
        <name>ATP</name>
        <dbReference type="ChEBI" id="CHEBI:30616"/>
    </ligand>
</feature>
<dbReference type="PANTHER" id="PTHR13504:SF38">
    <property type="entry name" value="FIDO DOMAIN-CONTAINING PROTEIN"/>
    <property type="match status" value="1"/>
</dbReference>
<proteinExistence type="predicted"/>
<dbReference type="HOGENOM" id="CLU_047250_1_0_11"/>
<dbReference type="InterPro" id="IPR025758">
    <property type="entry name" value="Fic/DOC_N"/>
</dbReference>
<gene>
    <name evidence="4" type="ORF">COLSTE_02452</name>
</gene>
<sequence>MLAVSRASEAIIRLDSQGVTLTNTEPLARLLTRSEAVASSRIEGLSMSAKRLLEHEALVEIGVTPRPDSTEAAILANIQIMHEHVFSAHHGDSIDLTLLKRINAELLADGPLKDHGGIVRTEQNWIGGSALDPVGASYIPPMPEEVPRLIDDLLRFCNTSGLPSVAKAALAHAQFESIHPFADGNGRTGRALTLLVLRSGGLMERTLPPISMSIASNRGAYIDALEKLHCTEDDELRSAQEAFIRYFCSAVVDACGLARSFEERIECLRASWVERVRPRRGSAAERLLDVLPGTPVVSIQSAARLTGRSREAARNAIQTLVDNGVLVQNARNKKSNIFSADEVLDAFTLFERAAVTHVHDTANARPARAVPQKPKRSK</sequence>